<protein>
    <submittedName>
        <fullName evidence="1">Uncharacterized protein</fullName>
    </submittedName>
</protein>
<organism evidence="1">
    <name type="scientific">marine metagenome</name>
    <dbReference type="NCBI Taxonomy" id="408172"/>
    <lineage>
        <taxon>unclassified sequences</taxon>
        <taxon>metagenomes</taxon>
        <taxon>ecological metagenomes</taxon>
    </lineage>
</organism>
<gene>
    <name evidence="1" type="ORF">METZ01_LOCUS360167</name>
</gene>
<accession>A0A382SBS4</accession>
<sequence>MKAVLRHPLPKRAPLWKHHKKLSDPEVALVTFCFIHMKREVERL</sequence>
<reference evidence="1" key="1">
    <citation type="submission" date="2018-05" db="EMBL/GenBank/DDBJ databases">
        <authorList>
            <person name="Lanie J.A."/>
            <person name="Ng W.-L."/>
            <person name="Kazmierczak K.M."/>
            <person name="Andrzejewski T.M."/>
            <person name="Davidsen T.M."/>
            <person name="Wayne K.J."/>
            <person name="Tettelin H."/>
            <person name="Glass J.I."/>
            <person name="Rusch D."/>
            <person name="Podicherti R."/>
            <person name="Tsui H.-C.T."/>
            <person name="Winkler M.E."/>
        </authorList>
    </citation>
    <scope>NUCLEOTIDE SEQUENCE</scope>
</reference>
<dbReference type="EMBL" id="UINC01127893">
    <property type="protein sequence ID" value="SVD07313.1"/>
    <property type="molecule type" value="Genomic_DNA"/>
</dbReference>
<dbReference type="AlphaFoldDB" id="A0A382SBS4"/>
<name>A0A382SBS4_9ZZZZ</name>
<feature type="non-terminal residue" evidence="1">
    <location>
        <position position="44"/>
    </location>
</feature>
<evidence type="ECO:0000313" key="1">
    <source>
        <dbReference type="EMBL" id="SVD07313.1"/>
    </source>
</evidence>
<proteinExistence type="predicted"/>